<feature type="domain" description="HD/PDEase" evidence="1">
    <location>
        <begin position="44"/>
        <end position="159"/>
    </location>
</feature>
<accession>A0A078KMS5</accession>
<dbReference type="SMART" id="SM00471">
    <property type="entry name" value="HDc"/>
    <property type="match status" value="1"/>
</dbReference>
<organism evidence="2 3">
    <name type="scientific">[Clostridium] cellulosi</name>
    <dbReference type="NCBI Taxonomy" id="29343"/>
    <lineage>
        <taxon>Bacteria</taxon>
        <taxon>Bacillati</taxon>
        <taxon>Bacillota</taxon>
        <taxon>Clostridia</taxon>
        <taxon>Eubacteriales</taxon>
        <taxon>Oscillospiraceae</taxon>
        <taxon>Oscillospiraceae incertae sedis</taxon>
    </lineage>
</organism>
<dbReference type="SUPFAM" id="SSF109604">
    <property type="entry name" value="HD-domain/PDEase-like"/>
    <property type="match status" value="1"/>
</dbReference>
<dbReference type="KEGG" id="ccel:CCDG5_0633"/>
<dbReference type="InterPro" id="IPR006675">
    <property type="entry name" value="HDIG_dom"/>
</dbReference>
<dbReference type="AlphaFoldDB" id="A0A078KMS5"/>
<dbReference type="NCBIfam" id="TIGR00277">
    <property type="entry name" value="HDIG"/>
    <property type="match status" value="1"/>
</dbReference>
<evidence type="ECO:0000259" key="1">
    <source>
        <dbReference type="SMART" id="SM00471"/>
    </source>
</evidence>
<keyword evidence="3" id="KW-1185">Reference proteome</keyword>
<gene>
    <name evidence="2" type="ORF">CCDG5_0633</name>
</gene>
<sequence length="187" mass="22135">MNIYDKDFYAHSDKDRNLKQYLKCIEDLLANDKVKSMSKYIQHSDVNCLEHSLSVSYYSFIVCRYLHLDWRSAARGGLLHDLFLYDWHKPHPGRFHAFSHPSIALKNAEIFNLNKTEKDIIKKHMWPLTIIPPRSLESLIVSLVDKYCAFIESSGLRYAFPIFRFRGHLFGMNERYIRNMVIAQPDY</sequence>
<dbReference type="PATRIC" id="fig|29343.3.peg.659"/>
<protein>
    <submittedName>
        <fullName evidence="2">Metal dependent phophohydrolase</fullName>
    </submittedName>
</protein>
<dbReference type="OrthoDB" id="360187at2"/>
<dbReference type="STRING" id="29343.CCDG5_0633"/>
<dbReference type="HOGENOM" id="CLU_104072_1_2_9"/>
<evidence type="ECO:0000313" key="3">
    <source>
        <dbReference type="Proteomes" id="UP000032431"/>
    </source>
</evidence>
<evidence type="ECO:0000313" key="2">
    <source>
        <dbReference type="EMBL" id="CDZ23763.1"/>
    </source>
</evidence>
<dbReference type="CDD" id="cd00077">
    <property type="entry name" value="HDc"/>
    <property type="match status" value="1"/>
</dbReference>
<name>A0A078KMS5_9FIRM</name>
<dbReference type="Proteomes" id="UP000032431">
    <property type="component" value="Chromosome I"/>
</dbReference>
<proteinExistence type="predicted"/>
<dbReference type="GO" id="GO:0016787">
    <property type="term" value="F:hydrolase activity"/>
    <property type="evidence" value="ECO:0007669"/>
    <property type="project" value="UniProtKB-KW"/>
</dbReference>
<keyword evidence="2" id="KW-0378">Hydrolase</keyword>
<reference evidence="3" key="1">
    <citation type="submission" date="2014-07" db="EMBL/GenBank/DDBJ databases">
        <authorList>
            <person name="Wibberg D."/>
        </authorList>
    </citation>
    <scope>NUCLEOTIDE SEQUENCE [LARGE SCALE GENOMIC DNA]</scope>
    <source>
        <strain evidence="3">DG5</strain>
    </source>
</reference>
<dbReference type="Gene3D" id="1.10.3210.10">
    <property type="entry name" value="Hypothetical protein af1432"/>
    <property type="match status" value="1"/>
</dbReference>
<dbReference type="EMBL" id="LM995447">
    <property type="protein sequence ID" value="CDZ23763.1"/>
    <property type="molecule type" value="Genomic_DNA"/>
</dbReference>
<dbReference type="InterPro" id="IPR003607">
    <property type="entry name" value="HD/PDEase_dom"/>
</dbReference>